<name>A0A7W6FWV8_9SPHN</name>
<dbReference type="RefSeq" id="WP_183615542.1">
    <property type="nucleotide sequence ID" value="NZ_JACIDY010000001.1"/>
</dbReference>
<evidence type="ECO:0000256" key="1">
    <source>
        <dbReference type="SAM" id="MobiDB-lite"/>
    </source>
</evidence>
<feature type="region of interest" description="Disordered" evidence="1">
    <location>
        <begin position="313"/>
        <end position="341"/>
    </location>
</feature>
<dbReference type="AlphaFoldDB" id="A0A7W6FWV8"/>
<sequence>MPEIPVVDSPASPDAADHLAQFAAEVARFREVLAAGRSAVFVQLFDFLVSRSTDDRAPKEVEIALAVFGKDGAEGSVGDSAVRVYVHRLRKRLDDHYANQSGRRLFIPKGQYRILLAPEAGAAAEPDATKTAPAGPRWRSAAFALAALAFVVLNLVAWQIVTAQKRVADPALQLRSTSFWRPLALDKPSILVTGDNFLLAEAKDRKSVNRLILDPTILSRGDFGNYLTTHPQSFYTLYDFDLHLSPVGTALATWDILPVVNALHGQVGSSPTITPISRLKSSALDGNDIIYVGRLASMGFLAAPLFRSSTLSWDPQSGKLSDRRSGRSFSDAPAGPADQGTGRDYGYIASVATSSGRHIVVISGLGDHGVQSMASLVTDAVQMGKLAGQRAATRSFEALYEVRTMNDAPMDRSLVMIRPLRSVSGMAANTPAAS</sequence>
<proteinExistence type="predicted"/>
<comment type="caution">
    <text evidence="3">The sequence shown here is derived from an EMBL/GenBank/DDBJ whole genome shotgun (WGS) entry which is preliminary data.</text>
</comment>
<organism evidence="3 4">
    <name type="scientific">Novosphingobium fluoreni</name>
    <dbReference type="NCBI Taxonomy" id="1391222"/>
    <lineage>
        <taxon>Bacteria</taxon>
        <taxon>Pseudomonadati</taxon>
        <taxon>Pseudomonadota</taxon>
        <taxon>Alphaproteobacteria</taxon>
        <taxon>Sphingomonadales</taxon>
        <taxon>Sphingomonadaceae</taxon>
        <taxon>Novosphingobium</taxon>
    </lineage>
</organism>
<accession>A0A7W6FWV8</accession>
<gene>
    <name evidence="3" type="ORF">GGR39_000257</name>
</gene>
<evidence type="ECO:0000313" key="4">
    <source>
        <dbReference type="Proteomes" id="UP000561459"/>
    </source>
</evidence>
<dbReference type="EMBL" id="JACIDY010000001">
    <property type="protein sequence ID" value="MBB3938628.1"/>
    <property type="molecule type" value="Genomic_DNA"/>
</dbReference>
<keyword evidence="2" id="KW-0472">Membrane</keyword>
<keyword evidence="2" id="KW-1133">Transmembrane helix</keyword>
<dbReference type="Proteomes" id="UP000561459">
    <property type="component" value="Unassembled WGS sequence"/>
</dbReference>
<evidence type="ECO:0000256" key="2">
    <source>
        <dbReference type="SAM" id="Phobius"/>
    </source>
</evidence>
<reference evidence="3 4" key="1">
    <citation type="submission" date="2020-08" db="EMBL/GenBank/DDBJ databases">
        <title>Genomic Encyclopedia of Type Strains, Phase IV (KMG-IV): sequencing the most valuable type-strain genomes for metagenomic binning, comparative biology and taxonomic classification.</title>
        <authorList>
            <person name="Goeker M."/>
        </authorList>
    </citation>
    <scope>NUCLEOTIDE SEQUENCE [LARGE SCALE GENOMIC DNA]</scope>
    <source>
        <strain evidence="3 4">DSM 27568</strain>
    </source>
</reference>
<protein>
    <submittedName>
        <fullName evidence="3">Uncharacterized protein</fullName>
    </submittedName>
</protein>
<evidence type="ECO:0000313" key="3">
    <source>
        <dbReference type="EMBL" id="MBB3938628.1"/>
    </source>
</evidence>
<keyword evidence="2" id="KW-0812">Transmembrane</keyword>
<keyword evidence="4" id="KW-1185">Reference proteome</keyword>
<feature type="transmembrane region" description="Helical" evidence="2">
    <location>
        <begin position="140"/>
        <end position="161"/>
    </location>
</feature>